<feature type="compositionally biased region" description="Polar residues" evidence="1">
    <location>
        <begin position="20"/>
        <end position="36"/>
    </location>
</feature>
<dbReference type="EMBL" id="CP136896">
    <property type="protein sequence ID" value="WOL13475.1"/>
    <property type="molecule type" value="Genomic_DNA"/>
</dbReference>
<feature type="compositionally biased region" description="Polar residues" evidence="1">
    <location>
        <begin position="129"/>
        <end position="139"/>
    </location>
</feature>
<keyword evidence="3" id="KW-1185">Reference proteome</keyword>
<evidence type="ECO:0008006" key="4">
    <source>
        <dbReference type="Google" id="ProtNLM"/>
    </source>
</evidence>
<dbReference type="AlphaFoldDB" id="A0AAQ3KSB9"/>
<dbReference type="Proteomes" id="UP001327560">
    <property type="component" value="Chromosome 7"/>
</dbReference>
<proteinExistence type="predicted"/>
<feature type="region of interest" description="Disordered" evidence="1">
    <location>
        <begin position="167"/>
        <end position="209"/>
    </location>
</feature>
<organism evidence="2 3">
    <name type="scientific">Canna indica</name>
    <name type="common">Indian-shot</name>
    <dbReference type="NCBI Taxonomy" id="4628"/>
    <lineage>
        <taxon>Eukaryota</taxon>
        <taxon>Viridiplantae</taxon>
        <taxon>Streptophyta</taxon>
        <taxon>Embryophyta</taxon>
        <taxon>Tracheophyta</taxon>
        <taxon>Spermatophyta</taxon>
        <taxon>Magnoliopsida</taxon>
        <taxon>Liliopsida</taxon>
        <taxon>Zingiberales</taxon>
        <taxon>Cannaceae</taxon>
        <taxon>Canna</taxon>
    </lineage>
</organism>
<reference evidence="2 3" key="1">
    <citation type="submission" date="2023-10" db="EMBL/GenBank/DDBJ databases">
        <title>Chromosome-scale genome assembly provides insights into flower coloration mechanisms of Canna indica.</title>
        <authorList>
            <person name="Li C."/>
        </authorList>
    </citation>
    <scope>NUCLEOTIDE SEQUENCE [LARGE SCALE GENOMIC DNA]</scope>
    <source>
        <tissue evidence="2">Flower</tissue>
    </source>
</reference>
<protein>
    <recommendedName>
        <fullName evidence="4">Calmodulin-binding domain-containing protein</fullName>
    </recommendedName>
</protein>
<feature type="compositionally biased region" description="Polar residues" evidence="1">
    <location>
        <begin position="102"/>
        <end position="120"/>
    </location>
</feature>
<evidence type="ECO:0000313" key="3">
    <source>
        <dbReference type="Proteomes" id="UP001327560"/>
    </source>
</evidence>
<accession>A0AAQ3KSB9</accession>
<sequence>MATGKEIRLQQKEKNVSRAPRSSSTKASNNRGGNHNTIKRLPKIPEKPLRNYLKPTISSSHASTSSLPQSRNQKQASQTSTMAAAATASATRRRVPPLNKVSFPSSSSLPARPSTANGRSSLRPPLASVSHQKPSTAEGVTNKAPTAAAGKALLVLGKMRRLATRAIEEKKKANGTASTALSTIPEEEEEEKAPRVHHPPALKNKDQEMEDIEELRAREDGDTAMAESEDGAAVEGELAMEKEASPATDCGTAIEETASRRNKVKALAGAFESVSSFQKPERRSSRKEPPIAVVAAQLAAVGTA</sequence>
<feature type="compositionally biased region" description="Low complexity" evidence="1">
    <location>
        <begin position="58"/>
        <end position="90"/>
    </location>
</feature>
<name>A0AAQ3KSB9_9LILI</name>
<feature type="compositionally biased region" description="Basic and acidic residues" evidence="1">
    <location>
        <begin position="1"/>
        <end position="16"/>
    </location>
</feature>
<feature type="region of interest" description="Disordered" evidence="1">
    <location>
        <begin position="1"/>
        <end position="147"/>
    </location>
</feature>
<evidence type="ECO:0000313" key="2">
    <source>
        <dbReference type="EMBL" id="WOL13475.1"/>
    </source>
</evidence>
<gene>
    <name evidence="2" type="ORF">Cni_G22245</name>
</gene>
<evidence type="ECO:0000256" key="1">
    <source>
        <dbReference type="SAM" id="MobiDB-lite"/>
    </source>
</evidence>